<keyword evidence="4" id="KW-1185">Reference proteome</keyword>
<protein>
    <recommendedName>
        <fullName evidence="2">Myb/SANT-like DNA-binding domain-containing protein</fullName>
    </recommendedName>
</protein>
<dbReference type="InterPro" id="IPR028002">
    <property type="entry name" value="Myb_DNA-bind_5"/>
</dbReference>
<proteinExistence type="predicted"/>
<feature type="region of interest" description="Disordered" evidence="1">
    <location>
        <begin position="90"/>
        <end position="111"/>
    </location>
</feature>
<gene>
    <name evidence="3" type="ORF">KC01_LOCUS2383</name>
</gene>
<dbReference type="AlphaFoldDB" id="A0AAV2J4F0"/>
<evidence type="ECO:0000313" key="3">
    <source>
        <dbReference type="EMBL" id="CAL1570034.1"/>
    </source>
</evidence>
<dbReference type="PANTHER" id="PTHR23098">
    <property type="entry name" value="AGAP001331-PA-RELATED"/>
    <property type="match status" value="1"/>
</dbReference>
<evidence type="ECO:0000259" key="2">
    <source>
        <dbReference type="Pfam" id="PF13873"/>
    </source>
</evidence>
<dbReference type="PANTHER" id="PTHR23098:SF16">
    <property type="entry name" value="REGULATORY PROTEIN ZESTE"/>
    <property type="match status" value="1"/>
</dbReference>
<dbReference type="Pfam" id="PF13873">
    <property type="entry name" value="Myb_DNA-bind_5"/>
    <property type="match status" value="1"/>
</dbReference>
<feature type="region of interest" description="Disordered" evidence="1">
    <location>
        <begin position="125"/>
        <end position="193"/>
    </location>
</feature>
<accession>A0AAV2J4F0</accession>
<dbReference type="GO" id="GO:0005634">
    <property type="term" value="C:nucleus"/>
    <property type="evidence" value="ECO:0007669"/>
    <property type="project" value="TreeGrafter"/>
</dbReference>
<sequence>MPKAKSKSVGAQPVKRKKNFSSSELKVLLLEVTRRKKTLFSSLSTGCTNTNKKEAWEAVWRAVDAVSGEGRSIEEVRKKWFDLKSETKRHIAKHRRETQRTGGGAANTMPMSDLDQRIGAIIGETALSGVPSTESLDTDLGPDATRSSPPCAAVFPVESEDEVPQRDPDPEPTEPSCSRSTRTRASPRPRLLSDAVLQNQEKIAESLEKIASTLGTISQTLKDLHKQLTNK</sequence>
<evidence type="ECO:0000256" key="1">
    <source>
        <dbReference type="SAM" id="MobiDB-lite"/>
    </source>
</evidence>
<dbReference type="Proteomes" id="UP001497482">
    <property type="component" value="Chromosome 1"/>
</dbReference>
<name>A0AAV2J4F0_KNICA</name>
<reference evidence="3 4" key="1">
    <citation type="submission" date="2024-04" db="EMBL/GenBank/DDBJ databases">
        <authorList>
            <person name="Waldvogel A.-M."/>
            <person name="Schoenle A."/>
        </authorList>
    </citation>
    <scope>NUCLEOTIDE SEQUENCE [LARGE SCALE GENOMIC DNA]</scope>
</reference>
<organism evidence="3 4">
    <name type="scientific">Knipowitschia caucasica</name>
    <name type="common">Caucasian dwarf goby</name>
    <name type="synonym">Pomatoschistus caucasicus</name>
    <dbReference type="NCBI Taxonomy" id="637954"/>
    <lineage>
        <taxon>Eukaryota</taxon>
        <taxon>Metazoa</taxon>
        <taxon>Chordata</taxon>
        <taxon>Craniata</taxon>
        <taxon>Vertebrata</taxon>
        <taxon>Euteleostomi</taxon>
        <taxon>Actinopterygii</taxon>
        <taxon>Neopterygii</taxon>
        <taxon>Teleostei</taxon>
        <taxon>Neoteleostei</taxon>
        <taxon>Acanthomorphata</taxon>
        <taxon>Gobiaria</taxon>
        <taxon>Gobiiformes</taxon>
        <taxon>Gobioidei</taxon>
        <taxon>Gobiidae</taxon>
        <taxon>Gobiinae</taxon>
        <taxon>Knipowitschia</taxon>
    </lineage>
</organism>
<evidence type="ECO:0000313" key="4">
    <source>
        <dbReference type="Proteomes" id="UP001497482"/>
    </source>
</evidence>
<feature type="domain" description="Myb/SANT-like DNA-binding" evidence="2">
    <location>
        <begin position="16"/>
        <end position="93"/>
    </location>
</feature>
<dbReference type="EMBL" id="OZ035823">
    <property type="protein sequence ID" value="CAL1570034.1"/>
    <property type="molecule type" value="Genomic_DNA"/>
</dbReference>